<keyword evidence="3" id="KW-0693">Viral RNA replication</keyword>
<evidence type="ECO:0000256" key="3">
    <source>
        <dbReference type="ARBA" id="ARBA00022953"/>
    </source>
</evidence>
<dbReference type="SUPFAM" id="SSF56672">
    <property type="entry name" value="DNA/RNA polymerases"/>
    <property type="match status" value="1"/>
</dbReference>
<keyword evidence="5" id="KW-0696">RNA-directed RNA polymerase</keyword>
<proteinExistence type="predicted"/>
<sequence>MFTCTGGYWSRFFYKTFVKPFESRHPEIYSLAVMSETCSKDVQQLKLWAATNRHPYKIYRPRERIPNRVFKVDFGYVLNGDDEVGSEDSTRFFKFIGCTDEVVSLYSKFLEDNVADNVNVAPPNSFFNRDTKASIISLVKNDPTEALFDLTSFEPGPGFEFLVNDSFVEQPFTLMNELHNRVYIQGATTDLWEKTSFSHSIHTNPRLDEIGVKLHDNIGYVGRIPPKGKGTIKALYSSQLPPPLYDVQAELFFRVTGVQNRYHVAPVCLKNVADSVMKFCPSDQRVCDLDDIEQDAFVAAYEYTKNDWSFTSKSIEVLDLQQVVSLRNWSTSPGYPYNKTVKDARTAHATFAYHVADYDRNASNTWMPTIYNVFGKKEILKKEKGDDIRTIIAPCLAQQLVSQKLTLNMTNKVGENYKISHTSIGRTRYNGDVNRTGTRIGRFPNIVEYDISKWDRSIKAFLLKVFWLYCWDVTNSDSIDDFYKMANVFESTIYSFMALPNGDLVRKAYGVPSGFTLTSYANSWIHTYLVVLSYLDLYPDRNTTMAERIQHMINNMDFVCYGDDGLMGLSDEASEWYSLDARAAWYNNKFGISLPPEKSKVQSNFDYFVDGFDVTGITFLGDVIGCFNGTLQPIFSVVKSINSIVHAGFDKNYTPHDKVMIAFMHYVSCFFHPRKTSLYLWLGYCLKKVKGSMKFKANFTVFEFELLKITHGKFFSQLDEMYDANTLDRFIIEQYYSDYVVPTSSIDSHVIKGGKNFGVSCAATAAFACVMTTYCADDDFGIKCHEWRMGERSLDEMVLETYVPQQYTDLNEYIDKYIFSKFNIGKCFDFERYVILSEGSDELELESADFLEYTERGVLSDNPANPFIDIGKFGPVSFTKLPQILRINMYTVPHLLKITSVFYANWIGGKQAKYVLYALANFTNFKGTPHYTASVFIGDQWYSVDDNDVTSLKRNGFQTTKWWFSGKQGHVDAPHACVAFYKILQIF</sequence>
<reference evidence="5" key="1">
    <citation type="journal article" date="2018" name="Nature">
        <title>The evolutionary history of vertebrate RNA viruses.</title>
        <authorList>
            <person name="Shi M."/>
            <person name="Lin X.D."/>
            <person name="Chen X."/>
            <person name="Tian J.H."/>
            <person name="Chen L.J."/>
            <person name="Li K."/>
            <person name="Wang W."/>
            <person name="Eden J.S."/>
            <person name="Shen J.J."/>
            <person name="Liu L."/>
            <person name="Holmes E.C."/>
            <person name="Zhang Y.Z."/>
        </authorList>
    </citation>
    <scope>NUCLEOTIDE SEQUENCE</scope>
    <source>
        <strain evidence="5">LPWC187377</strain>
    </source>
</reference>
<dbReference type="GO" id="GO:0006351">
    <property type="term" value="P:DNA-templated transcription"/>
    <property type="evidence" value="ECO:0007669"/>
    <property type="project" value="InterPro"/>
</dbReference>
<accession>A0A2P1GNA0</accession>
<dbReference type="Gene3D" id="3.30.70.270">
    <property type="match status" value="1"/>
</dbReference>
<feature type="domain" description="RdRp catalytic" evidence="4">
    <location>
        <begin position="444"/>
        <end position="577"/>
    </location>
</feature>
<evidence type="ECO:0000259" key="4">
    <source>
        <dbReference type="PROSITE" id="PS50507"/>
    </source>
</evidence>
<dbReference type="InterPro" id="IPR043502">
    <property type="entry name" value="DNA/RNA_pol_sf"/>
</dbReference>
<evidence type="ECO:0000256" key="1">
    <source>
        <dbReference type="ARBA" id="ARBA00022679"/>
    </source>
</evidence>
<protein>
    <submittedName>
        <fullName evidence="5">RNA-dependent RNA polymerase</fullName>
    </submittedName>
</protein>
<dbReference type="EMBL" id="MG599874">
    <property type="protein sequence ID" value="AVM87475.1"/>
    <property type="molecule type" value="Genomic_RNA"/>
</dbReference>
<keyword evidence="1" id="KW-0808">Transferase</keyword>
<dbReference type="GO" id="GO:0039694">
    <property type="term" value="P:viral RNA genome replication"/>
    <property type="evidence" value="ECO:0007669"/>
    <property type="project" value="InterPro"/>
</dbReference>
<evidence type="ECO:0000313" key="5">
    <source>
        <dbReference type="EMBL" id="AVM87475.1"/>
    </source>
</evidence>
<dbReference type="InterPro" id="IPR038765">
    <property type="entry name" value="Papain-like_cys_pep_sf"/>
</dbReference>
<dbReference type="GO" id="GO:0003968">
    <property type="term" value="F:RNA-directed RNA polymerase activity"/>
    <property type="evidence" value="ECO:0007669"/>
    <property type="project" value="UniProtKB-KW"/>
</dbReference>
<name>A0A2P1GNA0_9VIRU</name>
<dbReference type="SUPFAM" id="SSF54001">
    <property type="entry name" value="Cysteine proteinases"/>
    <property type="match status" value="1"/>
</dbReference>
<dbReference type="Pfam" id="PF00680">
    <property type="entry name" value="RdRP_1"/>
    <property type="match status" value="1"/>
</dbReference>
<evidence type="ECO:0000256" key="2">
    <source>
        <dbReference type="ARBA" id="ARBA00022695"/>
    </source>
</evidence>
<keyword evidence="2" id="KW-0548">Nucleotidyltransferase</keyword>
<dbReference type="InterPro" id="IPR001205">
    <property type="entry name" value="RNA-dir_pol_C"/>
</dbReference>
<organism evidence="5">
    <name type="scientific">Hainan astro-like virus 2</name>
    <dbReference type="NCBI Taxonomy" id="2116150"/>
    <lineage>
        <taxon>Viruses</taxon>
        <taxon>Riboviria</taxon>
    </lineage>
</organism>
<dbReference type="GO" id="GO:0003723">
    <property type="term" value="F:RNA binding"/>
    <property type="evidence" value="ECO:0007669"/>
    <property type="project" value="InterPro"/>
</dbReference>
<dbReference type="PROSITE" id="PS50507">
    <property type="entry name" value="RDRP_SSRNA_POS"/>
    <property type="match status" value="1"/>
</dbReference>
<dbReference type="InterPro" id="IPR043128">
    <property type="entry name" value="Rev_trsase/Diguanyl_cyclase"/>
</dbReference>
<dbReference type="InterPro" id="IPR007094">
    <property type="entry name" value="RNA-dir_pol_PSvirus"/>
</dbReference>